<sequence length="237" mass="25810">MGVTGVTGVMGTGCGGKMKGEERPDPYQTAREQMVRVQLEARDITDERVLTAFRKVPRHVFVPDSYQTSAYGDFPLPIGEDQTISQPYMVALMTQLLELKGTEKVLEVGTGSGYQAAILGELAAEVYTIELLSGLAETAEKRLDSLGYTNVHVKAGDGYLGWPEAAPFEGIIITCAPKKLPQPLVEQLAIGGRLVVPIGPQHRAQTLTIYTKQDTGLAKRYEGGCYFVPMRGMIEKD</sequence>
<dbReference type="Pfam" id="PF01135">
    <property type="entry name" value="PCMT"/>
    <property type="match status" value="1"/>
</dbReference>
<dbReference type="NCBIfam" id="NF001453">
    <property type="entry name" value="PRK00312.1"/>
    <property type="match status" value="1"/>
</dbReference>
<evidence type="ECO:0000256" key="5">
    <source>
        <dbReference type="ARBA" id="ARBA00022679"/>
    </source>
</evidence>
<keyword evidence="3 7" id="KW-0963">Cytoplasm</keyword>
<proteinExistence type="inferred from homology"/>
<dbReference type="InterPro" id="IPR000682">
    <property type="entry name" value="PCMT"/>
</dbReference>
<dbReference type="PANTHER" id="PTHR11579">
    <property type="entry name" value="PROTEIN-L-ISOASPARTATE O-METHYLTRANSFERASE"/>
    <property type="match status" value="1"/>
</dbReference>
<evidence type="ECO:0000256" key="3">
    <source>
        <dbReference type="ARBA" id="ARBA00022490"/>
    </source>
</evidence>
<comment type="subcellular location">
    <subcellularLocation>
        <location evidence="1 7">Cytoplasm</location>
    </subcellularLocation>
</comment>
<dbReference type="FunFam" id="3.40.50.150:FF:000010">
    <property type="entry name" value="Protein-L-isoaspartate O-methyltransferase"/>
    <property type="match status" value="1"/>
</dbReference>
<comment type="similarity">
    <text evidence="2 7">Belongs to the methyltransferase superfamily. L-isoaspartyl/D-aspartyl protein methyltransferase family.</text>
</comment>
<reference evidence="9 10" key="1">
    <citation type="submission" date="2017-06" db="EMBL/GenBank/DDBJ databases">
        <title>Novel microbial phyla capable of carbon fixation and sulfur reduction in deep-sea sediments.</title>
        <authorList>
            <person name="Huang J."/>
            <person name="Baker B."/>
            <person name="Wang Y."/>
        </authorList>
    </citation>
    <scope>NUCLEOTIDE SEQUENCE [LARGE SCALE GENOMIC DNA]</scope>
    <source>
        <strain evidence="9">B3_TA06</strain>
    </source>
</reference>
<dbReference type="GO" id="GO:0004719">
    <property type="term" value="F:protein-L-isoaspartate (D-aspartate) O-methyltransferase activity"/>
    <property type="evidence" value="ECO:0007669"/>
    <property type="project" value="UniProtKB-UniRule"/>
</dbReference>
<dbReference type="CDD" id="cd02440">
    <property type="entry name" value="AdoMet_MTases"/>
    <property type="match status" value="1"/>
</dbReference>
<evidence type="ECO:0000256" key="1">
    <source>
        <dbReference type="ARBA" id="ARBA00004496"/>
    </source>
</evidence>
<feature type="active site" evidence="7">
    <location>
        <position position="85"/>
    </location>
</feature>
<dbReference type="GO" id="GO:0005737">
    <property type="term" value="C:cytoplasm"/>
    <property type="evidence" value="ECO:0007669"/>
    <property type="project" value="UniProtKB-SubCell"/>
</dbReference>
<dbReference type="EMBL" id="NJBO01000005">
    <property type="protein sequence ID" value="TKJ43368.1"/>
    <property type="molecule type" value="Genomic_DNA"/>
</dbReference>
<dbReference type="PANTHER" id="PTHR11579:SF0">
    <property type="entry name" value="PROTEIN-L-ISOASPARTATE(D-ASPARTATE) O-METHYLTRANSFERASE"/>
    <property type="match status" value="1"/>
</dbReference>
<evidence type="ECO:0000313" key="9">
    <source>
        <dbReference type="EMBL" id="TKJ43368.1"/>
    </source>
</evidence>
<evidence type="ECO:0000256" key="7">
    <source>
        <dbReference type="HAMAP-Rule" id="MF_00090"/>
    </source>
</evidence>
<dbReference type="GO" id="GO:0032259">
    <property type="term" value="P:methylation"/>
    <property type="evidence" value="ECO:0007669"/>
    <property type="project" value="UniProtKB-KW"/>
</dbReference>
<dbReference type="HAMAP" id="MF_00090">
    <property type="entry name" value="PIMT"/>
    <property type="match status" value="1"/>
</dbReference>
<evidence type="ECO:0000313" key="10">
    <source>
        <dbReference type="Proteomes" id="UP000317778"/>
    </source>
</evidence>
<name>A0A532V856_UNCT6</name>
<comment type="catalytic activity">
    <reaction evidence="7">
        <text>[protein]-L-isoaspartate + S-adenosyl-L-methionine = [protein]-L-isoaspartate alpha-methyl ester + S-adenosyl-L-homocysteine</text>
        <dbReference type="Rhea" id="RHEA:12705"/>
        <dbReference type="Rhea" id="RHEA-COMP:12143"/>
        <dbReference type="Rhea" id="RHEA-COMP:12144"/>
        <dbReference type="ChEBI" id="CHEBI:57856"/>
        <dbReference type="ChEBI" id="CHEBI:59789"/>
        <dbReference type="ChEBI" id="CHEBI:90596"/>
        <dbReference type="ChEBI" id="CHEBI:90598"/>
        <dbReference type="EC" id="2.1.1.77"/>
    </reaction>
</comment>
<gene>
    <name evidence="7" type="primary">pcm</name>
    <name evidence="9" type="ORF">CEE36_04830</name>
</gene>
<comment type="caution">
    <text evidence="9">The sequence shown here is derived from an EMBL/GenBank/DDBJ whole genome shotgun (WGS) entry which is preliminary data.</text>
</comment>
<feature type="compositionally biased region" description="Gly residues" evidence="8">
    <location>
        <begin position="8"/>
        <end position="17"/>
    </location>
</feature>
<accession>A0A532V856</accession>
<keyword evidence="4 7" id="KW-0489">Methyltransferase</keyword>
<keyword evidence="6 7" id="KW-0949">S-adenosyl-L-methionine</keyword>
<dbReference type="SUPFAM" id="SSF53335">
    <property type="entry name" value="S-adenosyl-L-methionine-dependent methyltransferases"/>
    <property type="match status" value="1"/>
</dbReference>
<protein>
    <recommendedName>
        <fullName evidence="7">Protein-L-isoaspartate O-methyltransferase</fullName>
        <ecNumber evidence="7">2.1.1.77</ecNumber>
    </recommendedName>
    <alternativeName>
        <fullName evidence="7">L-isoaspartyl protein carboxyl methyltransferase</fullName>
    </alternativeName>
    <alternativeName>
        <fullName evidence="7">Protein L-isoaspartyl methyltransferase</fullName>
    </alternativeName>
    <alternativeName>
        <fullName evidence="7">Protein-beta-aspartate methyltransferase</fullName>
        <shortName evidence="7">PIMT</shortName>
    </alternativeName>
</protein>
<dbReference type="EC" id="2.1.1.77" evidence="7"/>
<feature type="region of interest" description="Disordered" evidence="8">
    <location>
        <begin position="1"/>
        <end position="29"/>
    </location>
</feature>
<dbReference type="PROSITE" id="PS01279">
    <property type="entry name" value="PCMT"/>
    <property type="match status" value="1"/>
</dbReference>
<dbReference type="AlphaFoldDB" id="A0A532V856"/>
<dbReference type="NCBIfam" id="TIGR00080">
    <property type="entry name" value="pimt"/>
    <property type="match status" value="1"/>
</dbReference>
<comment type="function">
    <text evidence="7">Catalyzes the methyl esterification of L-isoaspartyl residues in peptides and proteins that result from spontaneous decomposition of normal L-aspartyl and L-asparaginyl residues. It plays a role in the repair and/or degradation of damaged proteins.</text>
</comment>
<dbReference type="Gene3D" id="3.40.50.150">
    <property type="entry name" value="Vaccinia Virus protein VP39"/>
    <property type="match status" value="1"/>
</dbReference>
<dbReference type="Proteomes" id="UP000317778">
    <property type="component" value="Unassembled WGS sequence"/>
</dbReference>
<evidence type="ECO:0000256" key="2">
    <source>
        <dbReference type="ARBA" id="ARBA00005369"/>
    </source>
</evidence>
<dbReference type="InterPro" id="IPR029063">
    <property type="entry name" value="SAM-dependent_MTases_sf"/>
</dbReference>
<evidence type="ECO:0000256" key="4">
    <source>
        <dbReference type="ARBA" id="ARBA00022603"/>
    </source>
</evidence>
<keyword evidence="5 7" id="KW-0808">Transferase</keyword>
<dbReference type="GO" id="GO:0030091">
    <property type="term" value="P:protein repair"/>
    <property type="evidence" value="ECO:0007669"/>
    <property type="project" value="UniProtKB-UniRule"/>
</dbReference>
<organism evidence="9 10">
    <name type="scientific">candidate division TA06 bacterium B3_TA06</name>
    <dbReference type="NCBI Taxonomy" id="2012487"/>
    <lineage>
        <taxon>Bacteria</taxon>
        <taxon>Bacteria division TA06</taxon>
    </lineage>
</organism>
<evidence type="ECO:0000256" key="8">
    <source>
        <dbReference type="SAM" id="MobiDB-lite"/>
    </source>
</evidence>
<evidence type="ECO:0000256" key="6">
    <source>
        <dbReference type="ARBA" id="ARBA00022691"/>
    </source>
</evidence>